<dbReference type="InterPro" id="IPR036318">
    <property type="entry name" value="FAD-bd_PCMH-like_sf"/>
</dbReference>
<evidence type="ECO:0000313" key="5">
    <source>
        <dbReference type="EMBL" id="KAE8736445.1"/>
    </source>
</evidence>
<feature type="domain" description="Berberine/berberine-like" evidence="4">
    <location>
        <begin position="217"/>
        <end position="276"/>
    </location>
</feature>
<sequence length="298" mass="33960">MEYCFGLAADNVIDARLIDVEGRILDRKSMGEDLFWAIRGGGGDQKAIQLVHQWQSIGNKFRREMHTTIAISRAIKSSEVEKMMIQASFISIFLGSTDELVSLMEEKFPELGIVKEDCFEMSWVESNLYATYSNSATLLNKTGKSALSNSFFKAKSDFVKQPIPEAALEGLWPKFYEEESESAVMILVAYGGIMDGILETESPYPHPHRGGILYREAYVNYRDLDIGADGIKSDDDRYRRACIWGSKYFKNNFNRLVHIKTEMDPDNFFRHEQSIPPLSRLLKKVANWSNHGSLQDQI</sequence>
<evidence type="ECO:0000256" key="2">
    <source>
        <dbReference type="ARBA" id="ARBA00022827"/>
    </source>
</evidence>
<comment type="caution">
    <text evidence="5">The sequence shown here is derived from an EMBL/GenBank/DDBJ whole genome shotgun (WGS) entry which is preliminary data.</text>
</comment>
<dbReference type="GO" id="GO:0016491">
    <property type="term" value="F:oxidoreductase activity"/>
    <property type="evidence" value="ECO:0007669"/>
    <property type="project" value="UniProtKB-KW"/>
</dbReference>
<dbReference type="Gene3D" id="3.30.465.10">
    <property type="match status" value="2"/>
</dbReference>
<dbReference type="EMBL" id="VEPZ02000001">
    <property type="protein sequence ID" value="KAE8736445.1"/>
    <property type="molecule type" value="Genomic_DNA"/>
</dbReference>
<proteinExistence type="predicted"/>
<dbReference type="Proteomes" id="UP000436088">
    <property type="component" value="Unassembled WGS sequence"/>
</dbReference>
<dbReference type="AlphaFoldDB" id="A0A6A3D3S4"/>
<keyword evidence="2" id="KW-0274">FAD</keyword>
<keyword evidence="1" id="KW-0285">Flavoprotein</keyword>
<evidence type="ECO:0000313" key="6">
    <source>
        <dbReference type="Proteomes" id="UP000436088"/>
    </source>
</evidence>
<dbReference type="PANTHER" id="PTHR32448">
    <property type="entry name" value="OS08G0158400 PROTEIN"/>
    <property type="match status" value="1"/>
</dbReference>
<accession>A0A6A3D3S4</accession>
<evidence type="ECO:0000256" key="1">
    <source>
        <dbReference type="ARBA" id="ARBA00022630"/>
    </source>
</evidence>
<dbReference type="Pfam" id="PF08031">
    <property type="entry name" value="BBE"/>
    <property type="match status" value="1"/>
</dbReference>
<gene>
    <name evidence="5" type="ORF">F3Y22_tig00000002pilonHSYRG00261</name>
</gene>
<dbReference type="Gene3D" id="3.40.462.20">
    <property type="match status" value="2"/>
</dbReference>
<evidence type="ECO:0000256" key="3">
    <source>
        <dbReference type="ARBA" id="ARBA00023002"/>
    </source>
</evidence>
<dbReference type="InterPro" id="IPR012951">
    <property type="entry name" value="BBE"/>
</dbReference>
<dbReference type="SUPFAM" id="SSF56176">
    <property type="entry name" value="FAD-binding/transporter-associated domain-like"/>
    <property type="match status" value="1"/>
</dbReference>
<keyword evidence="3" id="KW-0560">Oxidoreductase</keyword>
<keyword evidence="6" id="KW-1185">Reference proteome</keyword>
<dbReference type="InterPro" id="IPR016169">
    <property type="entry name" value="FAD-bd_PCMH_sub2"/>
</dbReference>
<dbReference type="GO" id="GO:0050660">
    <property type="term" value="F:flavin adenine dinucleotide binding"/>
    <property type="evidence" value="ECO:0007669"/>
    <property type="project" value="InterPro"/>
</dbReference>
<evidence type="ECO:0000259" key="4">
    <source>
        <dbReference type="Pfam" id="PF08031"/>
    </source>
</evidence>
<organism evidence="5 6">
    <name type="scientific">Hibiscus syriacus</name>
    <name type="common">Rose of Sharon</name>
    <dbReference type="NCBI Taxonomy" id="106335"/>
    <lineage>
        <taxon>Eukaryota</taxon>
        <taxon>Viridiplantae</taxon>
        <taxon>Streptophyta</taxon>
        <taxon>Embryophyta</taxon>
        <taxon>Tracheophyta</taxon>
        <taxon>Spermatophyta</taxon>
        <taxon>Magnoliopsida</taxon>
        <taxon>eudicotyledons</taxon>
        <taxon>Gunneridae</taxon>
        <taxon>Pentapetalae</taxon>
        <taxon>rosids</taxon>
        <taxon>malvids</taxon>
        <taxon>Malvales</taxon>
        <taxon>Malvaceae</taxon>
        <taxon>Malvoideae</taxon>
        <taxon>Hibiscus</taxon>
    </lineage>
</organism>
<reference evidence="5" key="1">
    <citation type="submission" date="2019-09" db="EMBL/GenBank/DDBJ databases">
        <title>Draft genome information of white flower Hibiscus syriacus.</title>
        <authorList>
            <person name="Kim Y.-M."/>
        </authorList>
    </citation>
    <scope>NUCLEOTIDE SEQUENCE [LARGE SCALE GENOMIC DNA]</scope>
    <source>
        <strain evidence="5">YM2019G1</strain>
    </source>
</reference>
<name>A0A6A3D3S4_HIBSY</name>
<protein>
    <recommendedName>
        <fullName evidence="4">Berberine/berberine-like domain-containing protein</fullName>
    </recommendedName>
</protein>